<name>A0A1A8MWY1_9TELE</name>
<gene>
    <name evidence="1" type="primary">OLPD-R</name>
</gene>
<dbReference type="AlphaFoldDB" id="A0A1A8MWY1"/>
<protein>
    <submittedName>
        <fullName evidence="1">Rod type phosducin</fullName>
    </submittedName>
</protein>
<proteinExistence type="predicted"/>
<accession>A0A1A8MWY1</accession>
<sequence>SASPLRFSRPCWSTRPGSYWVTSWLLPNTSMKSSLPQMWRRFSMNTASYQRRSSLRVRMMKTMEQTWSRRWRKTENVIKRVSIRHSN</sequence>
<dbReference type="EMBL" id="HAEF01019973">
    <property type="protein sequence ID" value="SBR61132.1"/>
    <property type="molecule type" value="Transcribed_RNA"/>
</dbReference>
<reference evidence="1" key="1">
    <citation type="submission" date="2016-05" db="EMBL/GenBank/DDBJ databases">
        <authorList>
            <person name="Lavstsen T."/>
            <person name="Jespersen J.S."/>
        </authorList>
    </citation>
    <scope>NUCLEOTIDE SEQUENCE</scope>
    <source>
        <tissue evidence="1">Brain</tissue>
    </source>
</reference>
<feature type="non-terminal residue" evidence="1">
    <location>
        <position position="1"/>
    </location>
</feature>
<reference evidence="1" key="2">
    <citation type="submission" date="2016-06" db="EMBL/GenBank/DDBJ databases">
        <title>The genome of a short-lived fish provides insights into sex chromosome evolution and the genetic control of aging.</title>
        <authorList>
            <person name="Reichwald K."/>
            <person name="Felder M."/>
            <person name="Petzold A."/>
            <person name="Koch P."/>
            <person name="Groth M."/>
            <person name="Platzer M."/>
        </authorList>
    </citation>
    <scope>NUCLEOTIDE SEQUENCE</scope>
    <source>
        <tissue evidence="1">Brain</tissue>
    </source>
</reference>
<evidence type="ECO:0000313" key="1">
    <source>
        <dbReference type="EMBL" id="SBR61132.1"/>
    </source>
</evidence>
<organism evidence="1">
    <name type="scientific">Nothobranchius pienaari</name>
    <dbReference type="NCBI Taxonomy" id="704102"/>
    <lineage>
        <taxon>Eukaryota</taxon>
        <taxon>Metazoa</taxon>
        <taxon>Chordata</taxon>
        <taxon>Craniata</taxon>
        <taxon>Vertebrata</taxon>
        <taxon>Euteleostomi</taxon>
        <taxon>Actinopterygii</taxon>
        <taxon>Neopterygii</taxon>
        <taxon>Teleostei</taxon>
        <taxon>Neoteleostei</taxon>
        <taxon>Acanthomorphata</taxon>
        <taxon>Ovalentaria</taxon>
        <taxon>Atherinomorphae</taxon>
        <taxon>Cyprinodontiformes</taxon>
        <taxon>Nothobranchiidae</taxon>
        <taxon>Nothobranchius</taxon>
    </lineage>
</organism>